<dbReference type="PROSITE" id="PS50089">
    <property type="entry name" value="ZF_RING_2"/>
    <property type="match status" value="1"/>
</dbReference>
<dbReference type="InterPro" id="IPR037381">
    <property type="entry name" value="RFWD3"/>
</dbReference>
<name>S2J1N3_MUCC1</name>
<keyword evidence="13" id="KW-0539">Nucleus</keyword>
<dbReference type="SUPFAM" id="SSF50978">
    <property type="entry name" value="WD40 repeat-like"/>
    <property type="match status" value="1"/>
</dbReference>
<dbReference type="EC" id="2.3.2.27" evidence="5"/>
<keyword evidence="18" id="KW-1185">Reference proteome</keyword>
<dbReference type="InterPro" id="IPR001841">
    <property type="entry name" value="Znf_RING"/>
</dbReference>
<dbReference type="EMBL" id="KE124068">
    <property type="protein sequence ID" value="EPB83529.1"/>
    <property type="molecule type" value="Genomic_DNA"/>
</dbReference>
<dbReference type="SMART" id="SM00184">
    <property type="entry name" value="RING"/>
    <property type="match status" value="1"/>
</dbReference>
<evidence type="ECO:0000259" key="16">
    <source>
        <dbReference type="PROSITE" id="PS50089"/>
    </source>
</evidence>
<proteinExistence type="predicted"/>
<evidence type="ECO:0000256" key="10">
    <source>
        <dbReference type="ARBA" id="ARBA00022763"/>
    </source>
</evidence>
<keyword evidence="14" id="KW-0863">Zinc-finger</keyword>
<dbReference type="InterPro" id="IPR001680">
    <property type="entry name" value="WD40_rpt"/>
</dbReference>
<dbReference type="GO" id="GO:0016567">
    <property type="term" value="P:protein ubiquitination"/>
    <property type="evidence" value="ECO:0007669"/>
    <property type="project" value="InterPro"/>
</dbReference>
<feature type="region of interest" description="Disordered" evidence="15">
    <location>
        <begin position="179"/>
        <end position="205"/>
    </location>
</feature>
<keyword evidence="11" id="KW-0833">Ubl conjugation pathway</keyword>
<dbReference type="InterPro" id="IPR036322">
    <property type="entry name" value="WD40_repeat_dom_sf"/>
</dbReference>
<dbReference type="AlphaFoldDB" id="S2J1N3"/>
<evidence type="ECO:0000313" key="18">
    <source>
        <dbReference type="Proteomes" id="UP000014254"/>
    </source>
</evidence>
<gene>
    <name evidence="17" type="ORF">HMPREF1544_09750</name>
</gene>
<accession>S2J1N3</accession>
<dbReference type="GO" id="GO:0008270">
    <property type="term" value="F:zinc ion binding"/>
    <property type="evidence" value="ECO:0007669"/>
    <property type="project" value="UniProtKB-KW"/>
</dbReference>
<dbReference type="PANTHER" id="PTHR16047">
    <property type="entry name" value="RFWD3 PROTEIN"/>
    <property type="match status" value="1"/>
</dbReference>
<evidence type="ECO:0000256" key="13">
    <source>
        <dbReference type="ARBA" id="ARBA00023242"/>
    </source>
</evidence>
<dbReference type="VEuPathDB" id="FungiDB:HMPREF1544_09750"/>
<evidence type="ECO:0000256" key="15">
    <source>
        <dbReference type="SAM" id="MobiDB-lite"/>
    </source>
</evidence>
<evidence type="ECO:0000256" key="4">
    <source>
        <dbReference type="ARBA" id="ARBA00004906"/>
    </source>
</evidence>
<keyword evidence="14" id="KW-0479">Metal-binding</keyword>
<keyword evidence="8" id="KW-0808">Transferase</keyword>
<dbReference type="InterPro" id="IPR013083">
    <property type="entry name" value="Znf_RING/FYVE/PHD"/>
</dbReference>
<dbReference type="SMART" id="SM00320">
    <property type="entry name" value="WD40"/>
    <property type="match status" value="2"/>
</dbReference>
<comment type="pathway">
    <text evidence="4">Protein modification; protein ubiquitination.</text>
</comment>
<evidence type="ECO:0000256" key="14">
    <source>
        <dbReference type="PROSITE-ProRule" id="PRU00175"/>
    </source>
</evidence>
<evidence type="ECO:0000256" key="7">
    <source>
        <dbReference type="ARBA" id="ARBA00022574"/>
    </source>
</evidence>
<dbReference type="PANTHER" id="PTHR16047:SF7">
    <property type="entry name" value="E3 UBIQUITIN-PROTEIN LIGASE RFWD3"/>
    <property type="match status" value="1"/>
</dbReference>
<evidence type="ECO:0000256" key="3">
    <source>
        <dbReference type="ARBA" id="ARBA00004496"/>
    </source>
</evidence>
<dbReference type="OMA" id="VICSEAW"/>
<evidence type="ECO:0000256" key="2">
    <source>
        <dbReference type="ARBA" id="ARBA00004322"/>
    </source>
</evidence>
<comment type="subcellular location">
    <subcellularLocation>
        <location evidence="3">Cytoplasm</location>
    </subcellularLocation>
    <subcellularLocation>
        <location evidence="2">Nucleus</location>
        <location evidence="2">PML body</location>
    </subcellularLocation>
</comment>
<comment type="catalytic activity">
    <reaction evidence="1">
        <text>S-ubiquitinyl-[E2 ubiquitin-conjugating enzyme]-L-cysteine + [acceptor protein]-L-lysine = [E2 ubiquitin-conjugating enzyme]-L-cysteine + N(6)-ubiquitinyl-[acceptor protein]-L-lysine.</text>
        <dbReference type="EC" id="2.3.2.27"/>
    </reaction>
</comment>
<evidence type="ECO:0000256" key="5">
    <source>
        <dbReference type="ARBA" id="ARBA00012483"/>
    </source>
</evidence>
<dbReference type="InterPro" id="IPR015943">
    <property type="entry name" value="WD40/YVTN_repeat-like_dom_sf"/>
</dbReference>
<reference evidence="18" key="1">
    <citation type="submission" date="2013-05" db="EMBL/GenBank/DDBJ databases">
        <title>The Genome sequence of Mucor circinelloides f. circinelloides 1006PhL.</title>
        <authorList>
            <consortium name="The Broad Institute Genomics Platform"/>
            <person name="Cuomo C."/>
            <person name="Earl A."/>
            <person name="Findley K."/>
            <person name="Lee S.C."/>
            <person name="Walker B."/>
            <person name="Young S."/>
            <person name="Zeng Q."/>
            <person name="Gargeya S."/>
            <person name="Fitzgerald M."/>
            <person name="Haas B."/>
            <person name="Abouelleil A."/>
            <person name="Allen A.W."/>
            <person name="Alvarado L."/>
            <person name="Arachchi H.M."/>
            <person name="Berlin A.M."/>
            <person name="Chapman S.B."/>
            <person name="Gainer-Dewar J."/>
            <person name="Goldberg J."/>
            <person name="Griggs A."/>
            <person name="Gujja S."/>
            <person name="Hansen M."/>
            <person name="Howarth C."/>
            <person name="Imamovic A."/>
            <person name="Ireland A."/>
            <person name="Larimer J."/>
            <person name="McCowan C."/>
            <person name="Murphy C."/>
            <person name="Pearson M."/>
            <person name="Poon T.W."/>
            <person name="Priest M."/>
            <person name="Roberts A."/>
            <person name="Saif S."/>
            <person name="Shea T."/>
            <person name="Sisk P."/>
            <person name="Sykes S."/>
            <person name="Wortman J."/>
            <person name="Nusbaum C."/>
            <person name="Birren B."/>
        </authorList>
    </citation>
    <scope>NUCLEOTIDE SEQUENCE [LARGE SCALE GENOMIC DNA]</scope>
    <source>
        <strain evidence="18">1006PhL</strain>
    </source>
</reference>
<keyword evidence="6" id="KW-0963">Cytoplasm</keyword>
<evidence type="ECO:0000313" key="17">
    <source>
        <dbReference type="EMBL" id="EPB83529.1"/>
    </source>
</evidence>
<keyword evidence="14" id="KW-0862">Zinc</keyword>
<dbReference type="GO" id="GO:0005634">
    <property type="term" value="C:nucleus"/>
    <property type="evidence" value="ECO:0007669"/>
    <property type="project" value="InterPro"/>
</dbReference>
<dbReference type="STRING" id="1220926.S2J1N3"/>
<dbReference type="Gene3D" id="2.130.10.10">
    <property type="entry name" value="YVTN repeat-like/Quinoprotein amine dehydrogenase"/>
    <property type="match status" value="1"/>
</dbReference>
<keyword evidence="12" id="KW-0234">DNA repair</keyword>
<dbReference type="InParanoid" id="S2J1N3"/>
<dbReference type="Proteomes" id="UP000014254">
    <property type="component" value="Unassembled WGS sequence"/>
</dbReference>
<dbReference type="Pfam" id="PF23419">
    <property type="entry name" value="WD40_RFWD3"/>
    <property type="match status" value="1"/>
</dbReference>
<dbReference type="GO" id="GO:0061630">
    <property type="term" value="F:ubiquitin protein ligase activity"/>
    <property type="evidence" value="ECO:0007669"/>
    <property type="project" value="UniProtKB-EC"/>
</dbReference>
<dbReference type="OrthoDB" id="8062037at2759"/>
<evidence type="ECO:0000256" key="1">
    <source>
        <dbReference type="ARBA" id="ARBA00000900"/>
    </source>
</evidence>
<dbReference type="eggNOG" id="KOG1645">
    <property type="taxonomic scope" value="Eukaryota"/>
</dbReference>
<keyword evidence="7" id="KW-0853">WD repeat</keyword>
<dbReference type="CDD" id="cd16450">
    <property type="entry name" value="mRING-C3HGC3_RFWD3"/>
    <property type="match status" value="1"/>
</dbReference>
<evidence type="ECO:0000256" key="9">
    <source>
        <dbReference type="ARBA" id="ARBA00022737"/>
    </source>
</evidence>
<dbReference type="InterPro" id="IPR056527">
    <property type="entry name" value="WD40_RFWD3"/>
</dbReference>
<dbReference type="SUPFAM" id="SSF57850">
    <property type="entry name" value="RING/U-box"/>
    <property type="match status" value="1"/>
</dbReference>
<keyword evidence="10" id="KW-0227">DNA damage</keyword>
<dbReference type="GO" id="GO:0005737">
    <property type="term" value="C:cytoplasm"/>
    <property type="evidence" value="ECO:0007669"/>
    <property type="project" value="UniProtKB-SubCell"/>
</dbReference>
<sequence length="528" mass="59867">MEACSGGNHTTQTQSSQNAEDSNTCVICSEAWKRSGSHCAVSLACGHLFGKKCIEKWIQSRAKRYAAKDINCPMCNKIARLVDLRHVIPSRIAAKDTAIVDQLKAELEKKKVQIKADERFLDQSRLALAVLNNQIKSREAKLKHKQVSEKLIMTPPVLDTKPDTPIPTAEMEIIILSSQERENEEQQEEEKEEEEKEEEEKEEDIRQLQSYRINLSHRLSENRNVSRVMAVDSCNQTAYISFKSTESESGIIKLNPERTTSIDFLPIHTGLIKDVKHNNDGLIVTTSLDKSVKITSTISNEVTDTVSLPSPGWSCCFDPDDSYRVVCGLTDSRILVYDRRNTRTSVEQLSSPLVSKTPLHSMFFKTVDHESKIYCCNLNQTFIWDAQSTCTFLRLDGYGDFNPYSLSDHGSYQILLSSRNKTSTKHQLLDFGSHNSNTPTIVSTFDSAAPQKGFARTYSYTPQDTFQNPTICYGDEASGTLNLIRRNRLFQHFNIHSCPLDIKLFDSERLAFLTDNRFFLLKPFYING</sequence>
<evidence type="ECO:0000256" key="6">
    <source>
        <dbReference type="ARBA" id="ARBA00022490"/>
    </source>
</evidence>
<evidence type="ECO:0000256" key="8">
    <source>
        <dbReference type="ARBA" id="ARBA00022679"/>
    </source>
</evidence>
<feature type="domain" description="RING-type" evidence="16">
    <location>
        <begin position="25"/>
        <end position="76"/>
    </location>
</feature>
<dbReference type="GO" id="GO:0036297">
    <property type="term" value="P:interstrand cross-link repair"/>
    <property type="evidence" value="ECO:0007669"/>
    <property type="project" value="InterPro"/>
</dbReference>
<dbReference type="Pfam" id="PF13639">
    <property type="entry name" value="zf-RING_2"/>
    <property type="match status" value="1"/>
</dbReference>
<evidence type="ECO:0000256" key="12">
    <source>
        <dbReference type="ARBA" id="ARBA00023204"/>
    </source>
</evidence>
<feature type="compositionally biased region" description="Acidic residues" evidence="15">
    <location>
        <begin position="182"/>
        <end position="202"/>
    </location>
</feature>
<dbReference type="Gene3D" id="3.30.40.10">
    <property type="entry name" value="Zinc/RING finger domain, C3HC4 (zinc finger)"/>
    <property type="match status" value="1"/>
</dbReference>
<protein>
    <recommendedName>
        <fullName evidence="5">RING-type E3 ubiquitin transferase</fullName>
        <ecNumber evidence="5">2.3.2.27</ecNumber>
    </recommendedName>
</protein>
<keyword evidence="9" id="KW-0677">Repeat</keyword>
<organism evidence="17 18">
    <name type="scientific">Mucor circinelloides f. circinelloides (strain 1006PhL)</name>
    <name type="common">Mucormycosis agent</name>
    <name type="synonym">Calyptromyces circinelloides</name>
    <dbReference type="NCBI Taxonomy" id="1220926"/>
    <lineage>
        <taxon>Eukaryota</taxon>
        <taxon>Fungi</taxon>
        <taxon>Fungi incertae sedis</taxon>
        <taxon>Mucoromycota</taxon>
        <taxon>Mucoromycotina</taxon>
        <taxon>Mucoromycetes</taxon>
        <taxon>Mucorales</taxon>
        <taxon>Mucorineae</taxon>
        <taxon>Mucoraceae</taxon>
        <taxon>Mucor</taxon>
    </lineage>
</organism>
<evidence type="ECO:0000256" key="11">
    <source>
        <dbReference type="ARBA" id="ARBA00022786"/>
    </source>
</evidence>